<reference evidence="1" key="1">
    <citation type="submission" date="2022-11" db="EMBL/GenBank/DDBJ databases">
        <title>Nonomuraea corallina sp. nov., a new species of the genus Nonomuraea isolated from sea side sediment in Thai sea.</title>
        <authorList>
            <person name="Ngamcharungchit C."/>
            <person name="Matsumoto A."/>
            <person name="Suriyachadkun C."/>
            <person name="Panbangred W."/>
            <person name="Inahashi Y."/>
            <person name="Intra B."/>
        </authorList>
    </citation>
    <scope>NUCLEOTIDE SEQUENCE</scope>
    <source>
        <strain evidence="1">MCN248</strain>
    </source>
</reference>
<organism evidence="1 2">
    <name type="scientific">Nonomuraea corallina</name>
    <dbReference type="NCBI Taxonomy" id="2989783"/>
    <lineage>
        <taxon>Bacteria</taxon>
        <taxon>Bacillati</taxon>
        <taxon>Actinomycetota</taxon>
        <taxon>Actinomycetes</taxon>
        <taxon>Streptosporangiales</taxon>
        <taxon>Streptosporangiaceae</taxon>
        <taxon>Nonomuraea</taxon>
    </lineage>
</organism>
<dbReference type="EMBL" id="JAPNNL010000049">
    <property type="protein sequence ID" value="MDA0634722.1"/>
    <property type="molecule type" value="Genomic_DNA"/>
</dbReference>
<proteinExistence type="predicted"/>
<dbReference type="RefSeq" id="WP_270155543.1">
    <property type="nucleotide sequence ID" value="NZ_JAPNNL010000049.1"/>
</dbReference>
<comment type="caution">
    <text evidence="1">The sequence shown here is derived from an EMBL/GenBank/DDBJ whole genome shotgun (WGS) entry which is preliminary data.</text>
</comment>
<keyword evidence="2" id="KW-1185">Reference proteome</keyword>
<dbReference type="Proteomes" id="UP001144036">
    <property type="component" value="Unassembled WGS sequence"/>
</dbReference>
<evidence type="ECO:0000313" key="1">
    <source>
        <dbReference type="EMBL" id="MDA0634722.1"/>
    </source>
</evidence>
<evidence type="ECO:0000313" key="2">
    <source>
        <dbReference type="Proteomes" id="UP001144036"/>
    </source>
</evidence>
<protein>
    <recommendedName>
        <fullName evidence="3">Ribbon-helix-helix protein, CopG family</fullName>
    </recommendedName>
</protein>
<name>A0ABT4SC03_9ACTN</name>
<gene>
    <name evidence="1" type="ORF">OUY22_14960</name>
</gene>
<evidence type="ECO:0008006" key="3">
    <source>
        <dbReference type="Google" id="ProtNLM"/>
    </source>
</evidence>
<sequence>MSIHVPEDLEIRLRERAEAEGITVDDLVARELGRLFPPRQQKRVLRGKGALRGAAAAGVSARSLTGYMRAESDES</sequence>
<accession>A0ABT4SC03</accession>